<evidence type="ECO:0000256" key="1">
    <source>
        <dbReference type="PROSITE-ProRule" id="PRU00042"/>
    </source>
</evidence>
<dbReference type="Gene3D" id="3.30.160.60">
    <property type="entry name" value="Classic Zinc Finger"/>
    <property type="match status" value="1"/>
</dbReference>
<keyword evidence="1" id="KW-0863">Zinc-finger</keyword>
<evidence type="ECO:0000259" key="3">
    <source>
        <dbReference type="PROSITE" id="PS50157"/>
    </source>
</evidence>
<feature type="region of interest" description="Disordered" evidence="2">
    <location>
        <begin position="1"/>
        <end position="31"/>
    </location>
</feature>
<evidence type="ECO:0000313" key="4">
    <source>
        <dbReference type="EMBL" id="KAK5621288.1"/>
    </source>
</evidence>
<feature type="domain" description="C2H2-type" evidence="3">
    <location>
        <begin position="50"/>
        <end position="77"/>
    </location>
</feature>
<evidence type="ECO:0000256" key="2">
    <source>
        <dbReference type="SAM" id="MobiDB-lite"/>
    </source>
</evidence>
<dbReference type="SUPFAM" id="SSF57667">
    <property type="entry name" value="beta-beta-alpha zinc fingers"/>
    <property type="match status" value="1"/>
</dbReference>
<protein>
    <recommendedName>
        <fullName evidence="3">C2H2-type domain-containing protein</fullName>
    </recommendedName>
</protein>
<dbReference type="AlphaFoldDB" id="A0AAV9SJC0"/>
<dbReference type="PROSITE" id="PS50157">
    <property type="entry name" value="ZINC_FINGER_C2H2_2"/>
    <property type="match status" value="1"/>
</dbReference>
<dbReference type="InterPro" id="IPR013087">
    <property type="entry name" value="Znf_C2H2_type"/>
</dbReference>
<keyword evidence="5" id="KW-1185">Reference proteome</keyword>
<dbReference type="PROSITE" id="PS00028">
    <property type="entry name" value="ZINC_FINGER_C2H2_1"/>
    <property type="match status" value="1"/>
</dbReference>
<feature type="compositionally biased region" description="Basic and acidic residues" evidence="2">
    <location>
        <begin position="1"/>
        <end position="16"/>
    </location>
</feature>
<comment type="caution">
    <text evidence="4">The sequence shown here is derived from an EMBL/GenBank/DDBJ whole genome shotgun (WGS) entry which is preliminary data.</text>
</comment>
<dbReference type="EMBL" id="JAHHUM010000310">
    <property type="protein sequence ID" value="KAK5621288.1"/>
    <property type="molecule type" value="Genomic_DNA"/>
</dbReference>
<accession>A0AAV9SJC0</accession>
<evidence type="ECO:0000313" key="5">
    <source>
        <dbReference type="Proteomes" id="UP001311232"/>
    </source>
</evidence>
<sequence>MNHQDVRRLNKAKGEGKYSGGPNSNMHSVDGEKTDFTQQENLNVHFSHSVKCSVCNGLFTDKDSLVEHMRSHTRQTRFQCSVRLKTRLPNHLNPDTDDRDFWKETNHFNVQSVAGNIHTRQA</sequence>
<dbReference type="Proteomes" id="UP001311232">
    <property type="component" value="Unassembled WGS sequence"/>
</dbReference>
<dbReference type="GO" id="GO:0008270">
    <property type="term" value="F:zinc ion binding"/>
    <property type="evidence" value="ECO:0007669"/>
    <property type="project" value="UniProtKB-KW"/>
</dbReference>
<organism evidence="4 5">
    <name type="scientific">Crenichthys baileyi</name>
    <name type="common">White River springfish</name>
    <dbReference type="NCBI Taxonomy" id="28760"/>
    <lineage>
        <taxon>Eukaryota</taxon>
        <taxon>Metazoa</taxon>
        <taxon>Chordata</taxon>
        <taxon>Craniata</taxon>
        <taxon>Vertebrata</taxon>
        <taxon>Euteleostomi</taxon>
        <taxon>Actinopterygii</taxon>
        <taxon>Neopterygii</taxon>
        <taxon>Teleostei</taxon>
        <taxon>Neoteleostei</taxon>
        <taxon>Acanthomorphata</taxon>
        <taxon>Ovalentaria</taxon>
        <taxon>Atherinomorphae</taxon>
        <taxon>Cyprinodontiformes</taxon>
        <taxon>Goodeidae</taxon>
        <taxon>Crenichthys</taxon>
    </lineage>
</organism>
<dbReference type="InterPro" id="IPR036236">
    <property type="entry name" value="Znf_C2H2_sf"/>
</dbReference>
<proteinExistence type="predicted"/>
<keyword evidence="1" id="KW-0479">Metal-binding</keyword>
<name>A0AAV9SJC0_9TELE</name>
<keyword evidence="1" id="KW-0862">Zinc</keyword>
<gene>
    <name evidence="4" type="ORF">CRENBAI_010534</name>
</gene>
<dbReference type="SMART" id="SM00355">
    <property type="entry name" value="ZnF_C2H2"/>
    <property type="match status" value="1"/>
</dbReference>
<reference evidence="4 5" key="1">
    <citation type="submission" date="2021-06" db="EMBL/GenBank/DDBJ databases">
        <authorList>
            <person name="Palmer J.M."/>
        </authorList>
    </citation>
    <scope>NUCLEOTIDE SEQUENCE [LARGE SCALE GENOMIC DNA]</scope>
    <source>
        <strain evidence="4 5">MEX-2019</strain>
        <tissue evidence="4">Muscle</tissue>
    </source>
</reference>